<keyword evidence="2" id="KW-1185">Reference proteome</keyword>
<protein>
    <submittedName>
        <fullName evidence="1">Uncharacterized protein</fullName>
    </submittedName>
</protein>
<name>A0ABR4D957_9PEZI</name>
<accession>A0ABR4D957</accession>
<dbReference type="EMBL" id="JAZGUE010000005">
    <property type="protein sequence ID" value="KAL2266802.1"/>
    <property type="molecule type" value="Genomic_DNA"/>
</dbReference>
<proteinExistence type="predicted"/>
<comment type="caution">
    <text evidence="1">The sequence shown here is derived from an EMBL/GenBank/DDBJ whole genome shotgun (WGS) entry which is preliminary data.</text>
</comment>
<sequence length="168" mass="19216">MLRPRTDVTLVDGHVEVEASYVEHGLVKAASEVTIQQVQPPSEYQRHLQLEALLKTFISERLQIPVTDFQNDNGLYDRVRRLEKNYSEDSESRWQTLWYNMGRVSDRVNPWLELIPGDYGLGLLKTGIAVVLKLAEHSVKEQEKVFKTFSTLDRVLVEIGPDCLFGTG</sequence>
<evidence type="ECO:0000313" key="2">
    <source>
        <dbReference type="Proteomes" id="UP001600064"/>
    </source>
</evidence>
<dbReference type="Proteomes" id="UP001600064">
    <property type="component" value="Unassembled WGS sequence"/>
</dbReference>
<dbReference type="RefSeq" id="XP_070865529.1">
    <property type="nucleotide sequence ID" value="XM_071012834.1"/>
</dbReference>
<dbReference type="GeneID" id="98127478"/>
<reference evidence="1 2" key="1">
    <citation type="journal article" date="2024" name="Commun. Biol.">
        <title>Comparative genomic analysis of thermophilic fungi reveals convergent evolutionary adaptations and gene losses.</title>
        <authorList>
            <person name="Steindorff A.S."/>
            <person name="Aguilar-Pontes M.V."/>
            <person name="Robinson A.J."/>
            <person name="Andreopoulos B."/>
            <person name="LaButti K."/>
            <person name="Kuo A."/>
            <person name="Mondo S."/>
            <person name="Riley R."/>
            <person name="Otillar R."/>
            <person name="Haridas S."/>
            <person name="Lipzen A."/>
            <person name="Grimwood J."/>
            <person name="Schmutz J."/>
            <person name="Clum A."/>
            <person name="Reid I.D."/>
            <person name="Moisan M.C."/>
            <person name="Butler G."/>
            <person name="Nguyen T.T.M."/>
            <person name="Dewar K."/>
            <person name="Conant G."/>
            <person name="Drula E."/>
            <person name="Henrissat B."/>
            <person name="Hansel C."/>
            <person name="Singer S."/>
            <person name="Hutchinson M.I."/>
            <person name="de Vries R.P."/>
            <person name="Natvig D.O."/>
            <person name="Powell A.J."/>
            <person name="Tsang A."/>
            <person name="Grigoriev I.V."/>
        </authorList>
    </citation>
    <scope>NUCLEOTIDE SEQUENCE [LARGE SCALE GENOMIC DNA]</scope>
    <source>
        <strain evidence="1 2">ATCC 22073</strain>
    </source>
</reference>
<evidence type="ECO:0000313" key="1">
    <source>
        <dbReference type="EMBL" id="KAL2266802.1"/>
    </source>
</evidence>
<gene>
    <name evidence="1" type="ORF">VTJ83DRAFT_6154</name>
</gene>
<organism evidence="1 2">
    <name type="scientific">Remersonia thermophila</name>
    <dbReference type="NCBI Taxonomy" id="72144"/>
    <lineage>
        <taxon>Eukaryota</taxon>
        <taxon>Fungi</taxon>
        <taxon>Dikarya</taxon>
        <taxon>Ascomycota</taxon>
        <taxon>Pezizomycotina</taxon>
        <taxon>Sordariomycetes</taxon>
        <taxon>Sordariomycetidae</taxon>
        <taxon>Sordariales</taxon>
        <taxon>Sordariales incertae sedis</taxon>
        <taxon>Remersonia</taxon>
    </lineage>
</organism>